<organism evidence="2">
    <name type="scientific">Micrurus lemniscatus lemniscatus</name>
    <dbReference type="NCBI Taxonomy" id="129467"/>
    <lineage>
        <taxon>Eukaryota</taxon>
        <taxon>Metazoa</taxon>
        <taxon>Chordata</taxon>
        <taxon>Craniata</taxon>
        <taxon>Vertebrata</taxon>
        <taxon>Euteleostomi</taxon>
        <taxon>Lepidosauria</taxon>
        <taxon>Squamata</taxon>
        <taxon>Bifurcata</taxon>
        <taxon>Unidentata</taxon>
        <taxon>Episquamata</taxon>
        <taxon>Toxicofera</taxon>
        <taxon>Serpentes</taxon>
        <taxon>Colubroidea</taxon>
        <taxon>Elapidae</taxon>
        <taxon>Elapinae</taxon>
        <taxon>Micrurus</taxon>
    </lineage>
</organism>
<keyword evidence="1" id="KW-0472">Membrane</keyword>
<feature type="transmembrane region" description="Helical" evidence="1">
    <location>
        <begin position="62"/>
        <end position="81"/>
    </location>
</feature>
<sequence>MTMMIANGKMGKRKSSLLPTIHLLRNFSPRTLQIKIGTAGERTSPCYQLSKSASTIWLKKKIVSAFLVPVSLPPFLFFAIYQEIVLSLTRLYKALVFLIKPSNSLIGVN</sequence>
<evidence type="ECO:0000256" key="1">
    <source>
        <dbReference type="SAM" id="Phobius"/>
    </source>
</evidence>
<dbReference type="EMBL" id="IACK01149665">
    <property type="protein sequence ID" value="LAA90902.1"/>
    <property type="molecule type" value="Transcribed_RNA"/>
</dbReference>
<keyword evidence="1" id="KW-1133">Transmembrane helix</keyword>
<dbReference type="AlphaFoldDB" id="A0A2D4J353"/>
<evidence type="ECO:0000313" key="2">
    <source>
        <dbReference type="EMBL" id="LAA90902.1"/>
    </source>
</evidence>
<keyword evidence="1" id="KW-0812">Transmembrane</keyword>
<proteinExistence type="predicted"/>
<name>A0A2D4J353_MICLE</name>
<reference evidence="2" key="2">
    <citation type="submission" date="2017-11" db="EMBL/GenBank/DDBJ databases">
        <title>Coralsnake Venomics: Analyses of Venom Gland Transcriptomes and Proteomes of Six Brazilian Taxa.</title>
        <authorList>
            <person name="Aird S.D."/>
            <person name="Jorge da Silva N."/>
            <person name="Qiu L."/>
            <person name="Villar-Briones A."/>
            <person name="Aparecida-Saddi V."/>
            <person name="Campos-Telles M.P."/>
            <person name="Grau M."/>
            <person name="Mikheyev A.S."/>
        </authorList>
    </citation>
    <scope>NUCLEOTIDE SEQUENCE</scope>
    <source>
        <tissue evidence="2">Venom_gland</tissue>
    </source>
</reference>
<protein>
    <submittedName>
        <fullName evidence="2">Uncharacterized protein</fullName>
    </submittedName>
</protein>
<accession>A0A2D4J353</accession>
<reference evidence="2" key="1">
    <citation type="submission" date="2017-07" db="EMBL/GenBank/DDBJ databases">
        <authorList>
            <person name="Mikheyev A."/>
            <person name="Grau M."/>
        </authorList>
    </citation>
    <scope>NUCLEOTIDE SEQUENCE</scope>
    <source>
        <tissue evidence="2">Venom_gland</tissue>
    </source>
</reference>